<dbReference type="GO" id="GO:0019343">
    <property type="term" value="P:cysteine biosynthetic process via cystathionine"/>
    <property type="evidence" value="ECO:0007669"/>
    <property type="project" value="TreeGrafter"/>
</dbReference>
<keyword evidence="2 3" id="KW-0663">Pyridoxal phosphate</keyword>
<feature type="modified residue" description="N6-(pyridoxal phosphate)lysine" evidence="3">
    <location>
        <position position="196"/>
    </location>
</feature>
<name>A0A369WCP3_9HYPH</name>
<dbReference type="RefSeq" id="WP_114645041.1">
    <property type="nucleotide sequence ID" value="NZ_QQNH01000004.1"/>
</dbReference>
<evidence type="ECO:0000313" key="5">
    <source>
        <dbReference type="EMBL" id="RDE09881.1"/>
    </source>
</evidence>
<dbReference type="GO" id="GO:0005737">
    <property type="term" value="C:cytoplasm"/>
    <property type="evidence" value="ECO:0007669"/>
    <property type="project" value="TreeGrafter"/>
</dbReference>
<evidence type="ECO:0000256" key="3">
    <source>
        <dbReference type="PIRSR" id="PIRSR001434-2"/>
    </source>
</evidence>
<keyword evidence="5" id="KW-0456">Lyase</keyword>
<dbReference type="InterPro" id="IPR015421">
    <property type="entry name" value="PyrdxlP-dep_Trfase_major"/>
</dbReference>
<dbReference type="SUPFAM" id="SSF53383">
    <property type="entry name" value="PLP-dependent transferases"/>
    <property type="match status" value="1"/>
</dbReference>
<dbReference type="InterPro" id="IPR000277">
    <property type="entry name" value="Cys/Met-Metab_PyrdxlP-dep_enz"/>
</dbReference>
<dbReference type="InterPro" id="IPR015422">
    <property type="entry name" value="PyrdxlP-dep_Trfase_small"/>
</dbReference>
<protein>
    <submittedName>
        <fullName evidence="5">Cystathionine gamma-lyase</fullName>
        <ecNumber evidence="5">4.4.1.1</ecNumber>
    </submittedName>
</protein>
<sequence>MSTRNDDIIARMLHHRASTLDGGEPVPAPIAMASVYMLPGTIDVPHQYGRFSNPTWDALEESLSILEDAESVAFPSGMAAIASVFTAHLSAGDRVLLPSDGYWTTRAYAEKYIRPHGIEIDYCPTGEYGARDLSGFAMVYIETPSNPGLDICDIAEIAARAKSAGALVVVDNTTMTPLGQRPLDLGADIVLASDTKHVSGHSDVLSGHIASRNSALIGPIREWRKFFGAIPSPFDTWLVYRGLKTLDVRFDRMCATAETIANRLADHPKIAAIRFPGLETHPAHALARRQMTRFGSVLGLTFSDAATAERFIAESRFIVPATSFGGVHTSAERRARWGDQVAEGYVRLSIGCEPADALWSDFASVLNAL</sequence>
<dbReference type="AlphaFoldDB" id="A0A369WCP3"/>
<dbReference type="EMBL" id="QQNH01000004">
    <property type="protein sequence ID" value="RDE09881.1"/>
    <property type="molecule type" value="Genomic_DNA"/>
</dbReference>
<proteinExistence type="inferred from homology"/>
<organism evidence="5 6">
    <name type="scientific">Pelagibacterium lacus</name>
    <dbReference type="NCBI Taxonomy" id="2282655"/>
    <lineage>
        <taxon>Bacteria</taxon>
        <taxon>Pseudomonadati</taxon>
        <taxon>Pseudomonadota</taxon>
        <taxon>Alphaproteobacteria</taxon>
        <taxon>Hyphomicrobiales</taxon>
        <taxon>Devosiaceae</taxon>
        <taxon>Pelagibacterium</taxon>
    </lineage>
</organism>
<dbReference type="FunFam" id="3.40.640.10:FF:000046">
    <property type="entry name" value="Cystathionine gamma-lyase"/>
    <property type="match status" value="1"/>
</dbReference>
<dbReference type="GO" id="GO:0004123">
    <property type="term" value="F:cystathionine gamma-lyase activity"/>
    <property type="evidence" value="ECO:0007669"/>
    <property type="project" value="TreeGrafter"/>
</dbReference>
<dbReference type="PIRSF" id="PIRSF001434">
    <property type="entry name" value="CGS"/>
    <property type="match status" value="1"/>
</dbReference>
<gene>
    <name evidence="5" type="ORF">DVH29_04940</name>
</gene>
<dbReference type="Proteomes" id="UP000253759">
    <property type="component" value="Unassembled WGS sequence"/>
</dbReference>
<dbReference type="GO" id="GO:0030170">
    <property type="term" value="F:pyridoxal phosphate binding"/>
    <property type="evidence" value="ECO:0007669"/>
    <property type="project" value="InterPro"/>
</dbReference>
<dbReference type="NCBIfam" id="NF005758">
    <property type="entry name" value="PRK07582.1"/>
    <property type="match status" value="1"/>
</dbReference>
<accession>A0A369WCP3</accession>
<evidence type="ECO:0000313" key="6">
    <source>
        <dbReference type="Proteomes" id="UP000253759"/>
    </source>
</evidence>
<evidence type="ECO:0000256" key="4">
    <source>
        <dbReference type="RuleBase" id="RU362118"/>
    </source>
</evidence>
<dbReference type="GO" id="GO:0019346">
    <property type="term" value="P:transsulfuration"/>
    <property type="evidence" value="ECO:0007669"/>
    <property type="project" value="InterPro"/>
</dbReference>
<dbReference type="Pfam" id="PF01053">
    <property type="entry name" value="Cys_Met_Meta_PP"/>
    <property type="match status" value="1"/>
</dbReference>
<comment type="caution">
    <text evidence="5">The sequence shown here is derived from an EMBL/GenBank/DDBJ whole genome shotgun (WGS) entry which is preliminary data.</text>
</comment>
<dbReference type="EC" id="4.4.1.1" evidence="5"/>
<comment type="similarity">
    <text evidence="4">Belongs to the trans-sulfuration enzymes family.</text>
</comment>
<dbReference type="InterPro" id="IPR015424">
    <property type="entry name" value="PyrdxlP-dep_Trfase"/>
</dbReference>
<reference evidence="6" key="1">
    <citation type="submission" date="2018-07" db="EMBL/GenBank/DDBJ databases">
        <authorList>
            <person name="Liu B.-T."/>
            <person name="Du Z."/>
        </authorList>
    </citation>
    <scope>NUCLEOTIDE SEQUENCE [LARGE SCALE GENOMIC DNA]</scope>
    <source>
        <strain evidence="6">XYN52</strain>
    </source>
</reference>
<keyword evidence="6" id="KW-1185">Reference proteome</keyword>
<comment type="cofactor">
    <cofactor evidence="1 4">
        <name>pyridoxal 5'-phosphate</name>
        <dbReference type="ChEBI" id="CHEBI:597326"/>
    </cofactor>
</comment>
<evidence type="ECO:0000256" key="1">
    <source>
        <dbReference type="ARBA" id="ARBA00001933"/>
    </source>
</evidence>
<dbReference type="PANTHER" id="PTHR11808">
    <property type="entry name" value="TRANS-SULFURATION ENZYME FAMILY MEMBER"/>
    <property type="match status" value="1"/>
</dbReference>
<evidence type="ECO:0000256" key="2">
    <source>
        <dbReference type="ARBA" id="ARBA00022898"/>
    </source>
</evidence>
<dbReference type="Gene3D" id="3.40.640.10">
    <property type="entry name" value="Type I PLP-dependent aspartate aminotransferase-like (Major domain)"/>
    <property type="match status" value="1"/>
</dbReference>
<dbReference type="PANTHER" id="PTHR11808:SF85">
    <property type="entry name" value="CYSTATHIONINE GAMMA-LYASE-RELATED"/>
    <property type="match status" value="1"/>
</dbReference>
<dbReference type="OrthoDB" id="9805807at2"/>
<dbReference type="Gene3D" id="3.90.1150.10">
    <property type="entry name" value="Aspartate Aminotransferase, domain 1"/>
    <property type="match status" value="1"/>
</dbReference>